<dbReference type="Proteomes" id="UP000199651">
    <property type="component" value="Unassembled WGS sequence"/>
</dbReference>
<sequence>MTATTAYDNPDLTLTDCPWPITQDDRGRLVLELGEVAALSIRAGRAGEALSWFAGSAIRPTVLTRTGRTLQWVFLTQPETAMSLATRADLAYLSACSLTGRVLLPPAECDGVAIRWVIGPLPTWELPRWQHVVAATRATLAA</sequence>
<protein>
    <recommendedName>
        <fullName evidence="3">Bifunctional DNA primase/polymerase, N-terminal</fullName>
    </recommendedName>
</protein>
<name>A0A1H0L830_9PSEU</name>
<dbReference type="RefSeq" id="WP_091373124.1">
    <property type="nucleotide sequence ID" value="NZ_FNDV01000009.1"/>
</dbReference>
<keyword evidence="2" id="KW-1185">Reference proteome</keyword>
<accession>A0A1H0L830</accession>
<evidence type="ECO:0000313" key="2">
    <source>
        <dbReference type="Proteomes" id="UP000199651"/>
    </source>
</evidence>
<reference evidence="2" key="1">
    <citation type="submission" date="2016-10" db="EMBL/GenBank/DDBJ databases">
        <authorList>
            <person name="Varghese N."/>
            <person name="Submissions S."/>
        </authorList>
    </citation>
    <scope>NUCLEOTIDE SEQUENCE [LARGE SCALE GENOMIC DNA]</scope>
    <source>
        <strain evidence="2">IBRC-M 10655</strain>
    </source>
</reference>
<proteinExistence type="predicted"/>
<dbReference type="AlphaFoldDB" id="A0A1H0L830"/>
<evidence type="ECO:0000313" key="1">
    <source>
        <dbReference type="EMBL" id="SDO64419.1"/>
    </source>
</evidence>
<dbReference type="EMBL" id="FNJB01000004">
    <property type="protein sequence ID" value="SDO64419.1"/>
    <property type="molecule type" value="Genomic_DNA"/>
</dbReference>
<gene>
    <name evidence="1" type="ORF">SAMN05192558_10448</name>
</gene>
<evidence type="ECO:0008006" key="3">
    <source>
        <dbReference type="Google" id="ProtNLM"/>
    </source>
</evidence>
<organism evidence="1 2">
    <name type="scientific">Actinokineospora alba</name>
    <dbReference type="NCBI Taxonomy" id="504798"/>
    <lineage>
        <taxon>Bacteria</taxon>
        <taxon>Bacillati</taxon>
        <taxon>Actinomycetota</taxon>
        <taxon>Actinomycetes</taxon>
        <taxon>Pseudonocardiales</taxon>
        <taxon>Pseudonocardiaceae</taxon>
        <taxon>Actinokineospora</taxon>
    </lineage>
</organism>